<evidence type="ECO:0000259" key="7">
    <source>
        <dbReference type="Pfam" id="PF00884"/>
    </source>
</evidence>
<dbReference type="Gene3D" id="3.40.720.10">
    <property type="entry name" value="Alkaline Phosphatase, subunit A"/>
    <property type="match status" value="1"/>
</dbReference>
<dbReference type="Proteomes" id="UP000636110">
    <property type="component" value="Unassembled WGS sequence"/>
</dbReference>
<evidence type="ECO:0000256" key="6">
    <source>
        <dbReference type="SAM" id="SignalP"/>
    </source>
</evidence>
<feature type="chain" id="PRO_5045759593" evidence="6">
    <location>
        <begin position="23"/>
        <end position="522"/>
    </location>
</feature>
<comment type="similarity">
    <text evidence="1">Belongs to the sulfatase family.</text>
</comment>
<dbReference type="CDD" id="cd16031">
    <property type="entry name" value="G6S_like"/>
    <property type="match status" value="1"/>
</dbReference>
<organism evidence="8 9">
    <name type="scientific">Pedobacter gandavensis</name>
    <dbReference type="NCBI Taxonomy" id="2679963"/>
    <lineage>
        <taxon>Bacteria</taxon>
        <taxon>Pseudomonadati</taxon>
        <taxon>Bacteroidota</taxon>
        <taxon>Sphingobacteriia</taxon>
        <taxon>Sphingobacteriales</taxon>
        <taxon>Sphingobacteriaceae</taxon>
        <taxon>Pedobacter</taxon>
    </lineage>
</organism>
<dbReference type="PANTHER" id="PTHR43108">
    <property type="entry name" value="N-ACETYLGLUCOSAMINE-6-SULFATASE FAMILY MEMBER"/>
    <property type="match status" value="1"/>
</dbReference>
<dbReference type="InterPro" id="IPR000917">
    <property type="entry name" value="Sulfatase_N"/>
</dbReference>
<keyword evidence="4" id="KW-0325">Glycoprotein</keyword>
<protein>
    <submittedName>
        <fullName evidence="8">Sulfatase-like hydrolase/transferase</fullName>
    </submittedName>
</protein>
<feature type="region of interest" description="Disordered" evidence="5">
    <location>
        <begin position="502"/>
        <end position="522"/>
    </location>
</feature>
<dbReference type="SUPFAM" id="SSF53649">
    <property type="entry name" value="Alkaline phosphatase-like"/>
    <property type="match status" value="1"/>
</dbReference>
<dbReference type="EMBL" id="WNXC01000001">
    <property type="protein sequence ID" value="MBB2148064.1"/>
    <property type="molecule type" value="Genomic_DNA"/>
</dbReference>
<evidence type="ECO:0000256" key="2">
    <source>
        <dbReference type="ARBA" id="ARBA00022729"/>
    </source>
</evidence>
<comment type="caution">
    <text evidence="8">The sequence shown here is derived from an EMBL/GenBank/DDBJ whole genome shotgun (WGS) entry which is preliminary data.</text>
</comment>
<keyword evidence="3" id="KW-0378">Hydrolase</keyword>
<evidence type="ECO:0000256" key="1">
    <source>
        <dbReference type="ARBA" id="ARBA00008779"/>
    </source>
</evidence>
<dbReference type="InterPro" id="IPR024607">
    <property type="entry name" value="Sulfatase_CS"/>
</dbReference>
<evidence type="ECO:0000313" key="8">
    <source>
        <dbReference type="EMBL" id="MBB2148064.1"/>
    </source>
</evidence>
<reference evidence="8 9" key="1">
    <citation type="submission" date="2019-11" db="EMBL/GenBank/DDBJ databases">
        <title>Description of Pedobacter sp. LMG 31462T.</title>
        <authorList>
            <person name="Carlier A."/>
            <person name="Qi S."/>
            <person name="Vandamme P."/>
        </authorList>
    </citation>
    <scope>NUCLEOTIDE SEQUENCE [LARGE SCALE GENOMIC DNA]</scope>
    <source>
        <strain evidence="8 9">LMG 31462</strain>
    </source>
</reference>
<dbReference type="PANTHER" id="PTHR43108:SF6">
    <property type="entry name" value="N-SULPHOGLUCOSAMINE SULPHOHYDROLASE"/>
    <property type="match status" value="1"/>
</dbReference>
<sequence length="522" mass="59923">MNCFKKDFLFAAFFLASCASFAQNKGAKPDVKPNVIFIMADDHTAQSWGIYGGVLKDYVVNKNIKRLAAEGAVLNNAFCTNSICVPSRATIMTGQYSQKNNVYTLGDALSPEHPNIAKVLQGAGYQTALIGKWHLKKQPTGFDHFMVMDDQGVYFNPTFKTELDWKDDGQKAGVVHKGYNTDLVTDYSIDWLEQRDKNKPFFMMTHFKATHEPWEYPERYNDLYAGQTLPEPVSILDFGPETNGRSFKGQDLEDLESRWAQYQKNPKGYWTTYPGMPFSINGLDSIQARKKIYQKFVKDYLRCAAAIDDNIGRLLDYLKRNGLAENTVVIYTSDQGYFLGEHGFFDKRMMYEESSRMPFVICYPKEIKGGTRINDIILNIDFAALFADYAGIKKPDFIQGESFRNNLKGKTAKSWRKSMYYRYWEHSKDRPAHFGIRDQRYKLIFYYGQGLGMKDASNVATPAAWEFYDLLKDPKELRNAFHDPAYKQRIAAMKKELLKQKELTGDDDSGRPEMKAILDSSF</sequence>
<name>A0ABR6ETB5_9SPHI</name>
<dbReference type="PROSITE" id="PS51257">
    <property type="entry name" value="PROKAR_LIPOPROTEIN"/>
    <property type="match status" value="1"/>
</dbReference>
<feature type="domain" description="Sulfatase N-terminal" evidence="7">
    <location>
        <begin position="33"/>
        <end position="392"/>
    </location>
</feature>
<evidence type="ECO:0000256" key="4">
    <source>
        <dbReference type="ARBA" id="ARBA00023180"/>
    </source>
</evidence>
<keyword evidence="2 6" id="KW-0732">Signal</keyword>
<dbReference type="InterPro" id="IPR017850">
    <property type="entry name" value="Alkaline_phosphatase_core_sf"/>
</dbReference>
<dbReference type="RefSeq" id="WP_182953611.1">
    <property type="nucleotide sequence ID" value="NZ_WNXC01000001.1"/>
</dbReference>
<dbReference type="PROSITE" id="PS00149">
    <property type="entry name" value="SULFATASE_2"/>
    <property type="match status" value="1"/>
</dbReference>
<feature type="signal peptide" evidence="6">
    <location>
        <begin position="1"/>
        <end position="22"/>
    </location>
</feature>
<evidence type="ECO:0000256" key="3">
    <source>
        <dbReference type="ARBA" id="ARBA00022801"/>
    </source>
</evidence>
<gene>
    <name evidence="8" type="ORF">GM920_03970</name>
</gene>
<accession>A0ABR6ETB5</accession>
<proteinExistence type="inferred from homology"/>
<keyword evidence="9" id="KW-1185">Reference proteome</keyword>
<evidence type="ECO:0000313" key="9">
    <source>
        <dbReference type="Proteomes" id="UP000636110"/>
    </source>
</evidence>
<dbReference type="Pfam" id="PF00884">
    <property type="entry name" value="Sulfatase"/>
    <property type="match status" value="1"/>
</dbReference>
<feature type="compositionally biased region" description="Basic and acidic residues" evidence="5">
    <location>
        <begin position="502"/>
        <end position="516"/>
    </location>
</feature>
<evidence type="ECO:0000256" key="5">
    <source>
        <dbReference type="SAM" id="MobiDB-lite"/>
    </source>
</evidence>